<feature type="compositionally biased region" description="Acidic residues" evidence="4">
    <location>
        <begin position="1"/>
        <end position="10"/>
    </location>
</feature>
<dbReference type="GO" id="GO:0005524">
    <property type="term" value="F:ATP binding"/>
    <property type="evidence" value="ECO:0007669"/>
    <property type="project" value="UniProtKB-KW"/>
</dbReference>
<evidence type="ECO:0000259" key="5">
    <source>
        <dbReference type="SMART" id="SM00382"/>
    </source>
</evidence>
<dbReference type="Gene3D" id="3.40.50.300">
    <property type="entry name" value="P-loop containing nucleotide triphosphate hydrolases"/>
    <property type="match status" value="1"/>
</dbReference>
<protein>
    <submittedName>
        <fullName evidence="6">MoxR family ATPase</fullName>
    </submittedName>
</protein>
<dbReference type="AlphaFoldDB" id="A0AAE9VSG6"/>
<dbReference type="FunFam" id="3.40.50.300:FF:000640">
    <property type="entry name" value="MoxR family ATPase"/>
    <property type="match status" value="1"/>
</dbReference>
<dbReference type="SMART" id="SM00382">
    <property type="entry name" value="AAA"/>
    <property type="match status" value="1"/>
</dbReference>
<sequence>MSQSPEDLELNIEAASATPEQEPENSANPEQEPATTTETSLTQPSKAEQQRERASRLMQAVRDELDKALIGQTAVVEGVLCTLIAAGHVLIEGVPGLGKTLLVRALAQCFSGQFSRIQFTPDLMPSDVTGHAIYDLASEQFKLRKGPAFTNLLLADEINRAPAKTQAALLEVMQERSITLEGRSLAVPQPFMVLATQNPIEQEGTYPLPEAELDRFMVKLHIDYPAEQEEQRLVRSVTGSAHADMLEQTALRTLLQPRDVQAIQKIATAIAVDDQVLNYAVNLVRMTRQWPGLSSGAGPRASIDLIRFARARALLHGHAFVTPDDIKSSALNVLRHRVHICAELEIEGLQVEQVLQQLLNQVPAPRL</sequence>
<evidence type="ECO:0000256" key="3">
    <source>
        <dbReference type="ARBA" id="ARBA00061607"/>
    </source>
</evidence>
<dbReference type="EMBL" id="CP114976">
    <property type="protein sequence ID" value="WBE24136.1"/>
    <property type="molecule type" value="Genomic_DNA"/>
</dbReference>
<evidence type="ECO:0000313" key="7">
    <source>
        <dbReference type="Proteomes" id="UP001212189"/>
    </source>
</evidence>
<dbReference type="GO" id="GO:0016887">
    <property type="term" value="F:ATP hydrolysis activity"/>
    <property type="evidence" value="ECO:0007669"/>
    <property type="project" value="InterPro"/>
</dbReference>
<reference evidence="6 7" key="1">
    <citation type="submission" date="2022-12" db="EMBL/GenBank/DDBJ databases">
        <title>Coexistence and Characterization of a Novel Tigecycline Resistance gene tet(X) variant and blaNDM-1 in a Pseudomonas caeni Isolate of Chicken Origin.</title>
        <authorList>
            <person name="Lu X."/>
            <person name="Zhang L."/>
            <person name="Li R."/>
            <person name="Wang Z."/>
        </authorList>
    </citation>
    <scope>NUCLEOTIDE SEQUENCE [LARGE SCALE GENOMIC DNA]</scope>
    <source>
        <strain evidence="6 7">CE14</strain>
    </source>
</reference>
<evidence type="ECO:0000256" key="4">
    <source>
        <dbReference type="SAM" id="MobiDB-lite"/>
    </source>
</evidence>
<feature type="region of interest" description="Disordered" evidence="4">
    <location>
        <begin position="1"/>
        <end position="55"/>
    </location>
</feature>
<dbReference type="CDD" id="cd00009">
    <property type="entry name" value="AAA"/>
    <property type="match status" value="1"/>
</dbReference>
<feature type="compositionally biased region" description="Polar residues" evidence="4">
    <location>
        <begin position="24"/>
        <end position="47"/>
    </location>
</feature>
<dbReference type="InterPro" id="IPR041628">
    <property type="entry name" value="ChlI/MoxR_AAA_lid"/>
</dbReference>
<dbReference type="KEGG" id="dce:O6P33_06980"/>
<feature type="domain" description="AAA+ ATPase" evidence="5">
    <location>
        <begin position="85"/>
        <end position="226"/>
    </location>
</feature>
<dbReference type="InterPro" id="IPR050764">
    <property type="entry name" value="CbbQ/NirQ/NorQ/GpvN"/>
</dbReference>
<organism evidence="6 7">
    <name type="scientific">Denitrificimonas caeni</name>
    <dbReference type="NCBI Taxonomy" id="521720"/>
    <lineage>
        <taxon>Bacteria</taxon>
        <taxon>Pseudomonadati</taxon>
        <taxon>Pseudomonadota</taxon>
        <taxon>Gammaproteobacteria</taxon>
        <taxon>Pseudomonadales</taxon>
        <taxon>Pseudomonadaceae</taxon>
        <taxon>Denitrificimonas</taxon>
    </lineage>
</organism>
<dbReference type="InterPro" id="IPR011703">
    <property type="entry name" value="ATPase_AAA-3"/>
</dbReference>
<dbReference type="Proteomes" id="UP001212189">
    <property type="component" value="Chromosome"/>
</dbReference>
<dbReference type="Pfam" id="PF17863">
    <property type="entry name" value="AAA_lid_2"/>
    <property type="match status" value="1"/>
</dbReference>
<keyword evidence="1" id="KW-0547">Nucleotide-binding</keyword>
<dbReference type="InterPro" id="IPR003593">
    <property type="entry name" value="AAA+_ATPase"/>
</dbReference>
<dbReference type="InterPro" id="IPR027417">
    <property type="entry name" value="P-loop_NTPase"/>
</dbReference>
<dbReference type="RefSeq" id="WP_269817077.1">
    <property type="nucleotide sequence ID" value="NZ_CP114976.1"/>
</dbReference>
<dbReference type="Pfam" id="PF07726">
    <property type="entry name" value="AAA_3"/>
    <property type="match status" value="1"/>
</dbReference>
<evidence type="ECO:0000313" key="6">
    <source>
        <dbReference type="EMBL" id="WBE24136.1"/>
    </source>
</evidence>
<proteinExistence type="inferred from homology"/>
<dbReference type="SUPFAM" id="SSF52540">
    <property type="entry name" value="P-loop containing nucleoside triphosphate hydrolases"/>
    <property type="match status" value="1"/>
</dbReference>
<dbReference type="PIRSF" id="PIRSF002849">
    <property type="entry name" value="AAA_ATPase_chaperone_MoxR_prd"/>
    <property type="match status" value="1"/>
</dbReference>
<dbReference type="PANTHER" id="PTHR42759:SF1">
    <property type="entry name" value="MAGNESIUM-CHELATASE SUBUNIT CHLD"/>
    <property type="match status" value="1"/>
</dbReference>
<evidence type="ECO:0000256" key="1">
    <source>
        <dbReference type="ARBA" id="ARBA00022741"/>
    </source>
</evidence>
<gene>
    <name evidence="6" type="ORF">O6P33_06980</name>
</gene>
<dbReference type="PANTHER" id="PTHR42759">
    <property type="entry name" value="MOXR FAMILY PROTEIN"/>
    <property type="match status" value="1"/>
</dbReference>
<name>A0AAE9VSG6_9GAMM</name>
<keyword evidence="2" id="KW-0067">ATP-binding</keyword>
<accession>A0AAE9VSG6</accession>
<comment type="similarity">
    <text evidence="3">Belongs to the MoxR family.</text>
</comment>
<evidence type="ECO:0000256" key="2">
    <source>
        <dbReference type="ARBA" id="ARBA00022840"/>
    </source>
</evidence>
<dbReference type="Gene3D" id="1.10.8.80">
    <property type="entry name" value="Magnesium chelatase subunit I, C-Terminal domain"/>
    <property type="match status" value="1"/>
</dbReference>
<keyword evidence="7" id="KW-1185">Reference proteome</keyword>